<sequence>MLDIKEILIRISIALDYANGRKPEFTLKLALVSVFLAKLANCSQREIHLVYLSSLFKSIGCTSYSPEEAEIFSGDDISFKSAFSTVDSINKLEALLQIQKLRADSKWEELKMKFRLIIDGNNLYKNIIEAHCDSARMLIQEINLDPEISKIINDTYERFDGKGTPSKKKANEIHFLARIISISYYFNSLSEITDTKSIRKLLEKNKGKMFDPVLVDYLLRFIEELSLMIHSNTIHEDALFISPNIYVDHLQSVAMMISYLPDFKSRYTSLHSKKVSELALYLAKKLKLTEDEQNKVYISALLMNIGMVCIPTGILEKEGKLNPSERERMETHTFFTDQILKKSKLLEPYLEYCISHHENLQGTGYHRRTKDLNIGQSILCYADKVIALGSDRSFRKAYPNTEILKILKQEVLAGILEERIFPFVEEYLGFKQKTPNRGENKYSLTDREIQVLELIAEGHTNKQIAKDLQISSRTVQHHSIHIYEKMGVKSRSAAVMVAFKEKILQL</sequence>
<accession>A0A2P2E263</accession>
<dbReference type="PRINTS" id="PR00038">
    <property type="entry name" value="HTHLUXR"/>
</dbReference>
<organism evidence="3 4">
    <name type="scientific">Leptospira ryugenii</name>
    <dbReference type="NCBI Taxonomy" id="1917863"/>
    <lineage>
        <taxon>Bacteria</taxon>
        <taxon>Pseudomonadati</taxon>
        <taxon>Spirochaetota</taxon>
        <taxon>Spirochaetia</taxon>
        <taxon>Leptospirales</taxon>
        <taxon>Leptospiraceae</taxon>
        <taxon>Leptospira</taxon>
    </lineage>
</organism>
<dbReference type="CDD" id="cd00077">
    <property type="entry name" value="HDc"/>
    <property type="match status" value="1"/>
</dbReference>
<dbReference type="Gene3D" id="1.10.10.10">
    <property type="entry name" value="Winged helix-like DNA-binding domain superfamily/Winged helix DNA-binding domain"/>
    <property type="match status" value="1"/>
</dbReference>
<dbReference type="CDD" id="cd06170">
    <property type="entry name" value="LuxR_C_like"/>
    <property type="match status" value="1"/>
</dbReference>
<feature type="domain" description="HTH luxR-type" evidence="1">
    <location>
        <begin position="437"/>
        <end position="502"/>
    </location>
</feature>
<keyword evidence="3" id="KW-0378">Hydrolase</keyword>
<dbReference type="PROSITE" id="PS50043">
    <property type="entry name" value="HTH_LUXR_2"/>
    <property type="match status" value="1"/>
</dbReference>
<gene>
    <name evidence="3" type="ORF">LPTSP4_25090</name>
</gene>
<dbReference type="Proteomes" id="UP000245133">
    <property type="component" value="Unassembled WGS sequence"/>
</dbReference>
<dbReference type="InterPro" id="IPR016032">
    <property type="entry name" value="Sig_transdc_resp-reg_C-effctor"/>
</dbReference>
<dbReference type="GO" id="GO:0003677">
    <property type="term" value="F:DNA binding"/>
    <property type="evidence" value="ECO:0007669"/>
    <property type="project" value="InterPro"/>
</dbReference>
<dbReference type="InterPro" id="IPR003607">
    <property type="entry name" value="HD/PDEase_dom"/>
</dbReference>
<dbReference type="InterPro" id="IPR036388">
    <property type="entry name" value="WH-like_DNA-bd_sf"/>
</dbReference>
<dbReference type="PANTHER" id="PTHR43155:SF1">
    <property type="entry name" value="3'3'-CGAMP-SPECIFIC PHOSPHODIESTERASE 1"/>
    <property type="match status" value="1"/>
</dbReference>
<dbReference type="PROSITE" id="PS00622">
    <property type="entry name" value="HTH_LUXR_1"/>
    <property type="match status" value="1"/>
</dbReference>
<dbReference type="SUPFAM" id="SSF46894">
    <property type="entry name" value="C-terminal effector domain of the bipartite response regulators"/>
    <property type="match status" value="1"/>
</dbReference>
<dbReference type="InterPro" id="IPR000792">
    <property type="entry name" value="Tscrpt_reg_LuxR_C"/>
</dbReference>
<keyword evidence="4" id="KW-1185">Reference proteome</keyword>
<reference evidence="3 4" key="1">
    <citation type="submission" date="2018-02" db="EMBL/GenBank/DDBJ databases">
        <title>Novel Leptospira species isolated from soil and water in Japan.</title>
        <authorList>
            <person name="Nakao R."/>
            <person name="Masuzawa T."/>
        </authorList>
    </citation>
    <scope>NUCLEOTIDE SEQUENCE [LARGE SCALE GENOMIC DNA]</scope>
    <source>
        <strain evidence="3 4">YH101</strain>
    </source>
</reference>
<dbReference type="PROSITE" id="PS51832">
    <property type="entry name" value="HD_GYP"/>
    <property type="match status" value="1"/>
</dbReference>
<dbReference type="EMBL" id="BFBB01000008">
    <property type="protein sequence ID" value="GBF50978.1"/>
    <property type="molecule type" value="Genomic_DNA"/>
</dbReference>
<evidence type="ECO:0000259" key="1">
    <source>
        <dbReference type="PROSITE" id="PS50043"/>
    </source>
</evidence>
<dbReference type="Gene3D" id="1.10.3210.10">
    <property type="entry name" value="Hypothetical protein af1432"/>
    <property type="match status" value="2"/>
</dbReference>
<dbReference type="Pfam" id="PF13487">
    <property type="entry name" value="HD_5"/>
    <property type="match status" value="2"/>
</dbReference>
<evidence type="ECO:0000313" key="3">
    <source>
        <dbReference type="EMBL" id="GBF50978.1"/>
    </source>
</evidence>
<dbReference type="RefSeq" id="WP_108977227.1">
    <property type="nucleotide sequence ID" value="NZ_BFBB01000008.1"/>
</dbReference>
<dbReference type="OrthoDB" id="9781505at2"/>
<dbReference type="GO" id="GO:0016787">
    <property type="term" value="F:hydrolase activity"/>
    <property type="evidence" value="ECO:0007669"/>
    <property type="project" value="UniProtKB-KW"/>
</dbReference>
<comment type="caution">
    <text evidence="3">The sequence shown here is derived from an EMBL/GenBank/DDBJ whole genome shotgun (WGS) entry which is preliminary data.</text>
</comment>
<dbReference type="InterPro" id="IPR037522">
    <property type="entry name" value="HD_GYP_dom"/>
</dbReference>
<dbReference type="SMART" id="SM00421">
    <property type="entry name" value="HTH_LUXR"/>
    <property type="match status" value="1"/>
</dbReference>
<evidence type="ECO:0000313" key="4">
    <source>
        <dbReference type="Proteomes" id="UP000245133"/>
    </source>
</evidence>
<evidence type="ECO:0000259" key="2">
    <source>
        <dbReference type="PROSITE" id="PS51832"/>
    </source>
</evidence>
<protein>
    <submittedName>
        <fullName evidence="3">Metal-dependent phosphohydrolase</fullName>
    </submittedName>
</protein>
<dbReference type="AlphaFoldDB" id="A0A2P2E263"/>
<dbReference type="GO" id="GO:0006355">
    <property type="term" value="P:regulation of DNA-templated transcription"/>
    <property type="evidence" value="ECO:0007669"/>
    <property type="project" value="InterPro"/>
</dbReference>
<dbReference type="Pfam" id="PF00196">
    <property type="entry name" value="GerE"/>
    <property type="match status" value="1"/>
</dbReference>
<dbReference type="SUPFAM" id="SSF109604">
    <property type="entry name" value="HD-domain/PDEase-like"/>
    <property type="match status" value="2"/>
</dbReference>
<dbReference type="PANTHER" id="PTHR43155">
    <property type="entry name" value="CYCLIC DI-GMP PHOSPHODIESTERASE PA4108-RELATED"/>
    <property type="match status" value="1"/>
</dbReference>
<name>A0A2P2E263_9LEPT</name>
<feature type="domain" description="HD-GYP" evidence="2">
    <location>
        <begin position="246"/>
        <end position="439"/>
    </location>
</feature>
<proteinExistence type="predicted"/>